<dbReference type="AlphaFoldDB" id="A0A5S9MN75"/>
<dbReference type="Pfam" id="PF00583">
    <property type="entry name" value="Acetyltransf_1"/>
    <property type="match status" value="1"/>
</dbReference>
<name>A0A5S9MN75_9GAMM</name>
<dbReference type="CDD" id="cd04301">
    <property type="entry name" value="NAT_SF"/>
    <property type="match status" value="1"/>
</dbReference>
<dbReference type="EC" id="2.3.1.128" evidence="4"/>
<dbReference type="GO" id="GO:0016747">
    <property type="term" value="F:acyltransferase activity, transferring groups other than amino-acyl groups"/>
    <property type="evidence" value="ECO:0007669"/>
    <property type="project" value="InterPro"/>
</dbReference>
<dbReference type="Gene3D" id="3.90.70.10">
    <property type="entry name" value="Cysteine proteinases"/>
    <property type="match status" value="1"/>
</dbReference>
<sequence>MTPTSTIRAAVRSDLDALENIEQRCFNSDKLSRRSFTSLIKPGPHSSSVIVNMNRVCGYSIVLYRTGTSLARLYSIALEPSVQGQGLARKLLNHAESQARKQGCLFMRLEVRVDNPKAIALYKKLAYSVLDIIDNYYQDGCAAQRFEKRLQLEHGSETTKPLIYYRQTTDFSCGPSALMMALASIDNRYQTSRREELQIWREATTIFMTTGHGGCSPHGLALAAFKRGFSAQLYINRSDPPFIDSVRSEEKRQVIRLVHQDFCEQLQQYPSSSEINPLGPTQFKEILERHEHIIALISTWALNRNRAPHWVYVSKSDQDFVYISDPDTNDSRWQSETDFTHVPITIAAFINMACFGRNRLRCLLAIHPKDLE</sequence>
<evidence type="ECO:0000313" key="6">
    <source>
        <dbReference type="Proteomes" id="UP000435877"/>
    </source>
</evidence>
<dbReference type="SUPFAM" id="SSF55729">
    <property type="entry name" value="Acyl-CoA N-acyltransferases (Nat)"/>
    <property type="match status" value="1"/>
</dbReference>
<feature type="domain" description="N-acetyltransferase" evidence="3">
    <location>
        <begin position="5"/>
        <end position="151"/>
    </location>
</feature>
<evidence type="ECO:0000313" key="7">
    <source>
        <dbReference type="Proteomes" id="UP000439591"/>
    </source>
</evidence>
<evidence type="ECO:0000256" key="1">
    <source>
        <dbReference type="ARBA" id="ARBA00022679"/>
    </source>
</evidence>
<dbReference type="OrthoDB" id="27442at2"/>
<evidence type="ECO:0000256" key="2">
    <source>
        <dbReference type="ARBA" id="ARBA00023315"/>
    </source>
</evidence>
<keyword evidence="2 4" id="KW-0012">Acyltransferase</keyword>
<dbReference type="Gene3D" id="3.40.630.30">
    <property type="match status" value="1"/>
</dbReference>
<accession>A0A5S9MN75</accession>
<protein>
    <submittedName>
        <fullName evidence="4">Ribosomal-protein-alanine acetyltransferase</fullName>
        <ecNumber evidence="4">2.3.1.128</ecNumber>
    </submittedName>
</protein>
<evidence type="ECO:0000259" key="3">
    <source>
        <dbReference type="PROSITE" id="PS51186"/>
    </source>
</evidence>
<dbReference type="PROSITE" id="PS51186">
    <property type="entry name" value="GNAT"/>
    <property type="match status" value="1"/>
</dbReference>
<gene>
    <name evidence="4" type="primary">rimI_1</name>
    <name evidence="5" type="ORF">IHBHHGIJ_01117</name>
    <name evidence="4" type="ORF">KFEGEMFD_00034</name>
</gene>
<evidence type="ECO:0000313" key="5">
    <source>
        <dbReference type="EMBL" id="CAA0086771.1"/>
    </source>
</evidence>
<dbReference type="InterPro" id="IPR000182">
    <property type="entry name" value="GNAT_dom"/>
</dbReference>
<dbReference type="EMBL" id="CACSIK010000001">
    <property type="protein sequence ID" value="CAA0086771.1"/>
    <property type="molecule type" value="Genomic_DNA"/>
</dbReference>
<reference evidence="6 7" key="1">
    <citation type="submission" date="2019-11" db="EMBL/GenBank/DDBJ databases">
        <authorList>
            <person name="Holert J."/>
        </authorList>
    </citation>
    <scope>NUCLEOTIDE SEQUENCE [LARGE SCALE GENOMIC DNA]</scope>
    <source>
        <strain evidence="4">BC3_2A</strain>
        <strain evidence="5">SB11_1A</strain>
    </source>
</reference>
<dbReference type="Pfam" id="PF11814">
    <property type="entry name" value="DUF3335"/>
    <property type="match status" value="1"/>
</dbReference>
<dbReference type="Proteomes" id="UP000439591">
    <property type="component" value="Unassembled WGS sequence"/>
</dbReference>
<dbReference type="InterPro" id="IPR016181">
    <property type="entry name" value="Acyl_CoA_acyltransferase"/>
</dbReference>
<dbReference type="RefSeq" id="WP_159267752.1">
    <property type="nucleotide sequence ID" value="NZ_CACSIK010000001.1"/>
</dbReference>
<dbReference type="EMBL" id="CACSIM010000001">
    <property type="protein sequence ID" value="CAA0078250.1"/>
    <property type="molecule type" value="Genomic_DNA"/>
</dbReference>
<keyword evidence="6" id="KW-1185">Reference proteome</keyword>
<proteinExistence type="predicted"/>
<evidence type="ECO:0000313" key="4">
    <source>
        <dbReference type="EMBL" id="CAA0078250.1"/>
    </source>
</evidence>
<keyword evidence="1 4" id="KW-0808">Transferase</keyword>
<dbReference type="Proteomes" id="UP000435877">
    <property type="component" value="Unassembled WGS sequence"/>
</dbReference>
<dbReference type="InterPro" id="IPR050680">
    <property type="entry name" value="YpeA/RimI_acetyltransf"/>
</dbReference>
<organism evidence="4 7">
    <name type="scientific">Zhongshania aliphaticivorans</name>
    <dbReference type="NCBI Taxonomy" id="1470434"/>
    <lineage>
        <taxon>Bacteria</taxon>
        <taxon>Pseudomonadati</taxon>
        <taxon>Pseudomonadota</taxon>
        <taxon>Gammaproteobacteria</taxon>
        <taxon>Cellvibrionales</taxon>
        <taxon>Spongiibacteraceae</taxon>
        <taxon>Zhongshania</taxon>
    </lineage>
</organism>
<dbReference type="PANTHER" id="PTHR43420">
    <property type="entry name" value="ACETYLTRANSFERASE"/>
    <property type="match status" value="1"/>
</dbReference>
<dbReference type="InterPro" id="IPR021770">
    <property type="entry name" value="DUF3335"/>
</dbReference>